<dbReference type="InterPro" id="IPR045967">
    <property type="entry name" value="HAM1-like_N"/>
</dbReference>
<comment type="caution">
    <text evidence="3">The sequence shown here is derived from an EMBL/GenBank/DDBJ whole genome shotgun (WGS) entry which is preliminary data.</text>
</comment>
<evidence type="ECO:0000313" key="3">
    <source>
        <dbReference type="EMBL" id="KAF9076606.1"/>
    </source>
</evidence>
<feature type="compositionally biased region" description="Acidic residues" evidence="1">
    <location>
        <begin position="838"/>
        <end position="849"/>
    </location>
</feature>
<evidence type="ECO:0000259" key="2">
    <source>
        <dbReference type="Pfam" id="PF19343"/>
    </source>
</evidence>
<accession>A0A9P5UEV6</accession>
<evidence type="ECO:0000313" key="4">
    <source>
        <dbReference type="Proteomes" id="UP000772434"/>
    </source>
</evidence>
<dbReference type="PANTHER" id="PTHR31138">
    <property type="entry name" value="CHROMOSOME 19, WHOLE GENOME SHOTGUN SEQUENCE"/>
    <property type="match status" value="1"/>
</dbReference>
<protein>
    <recommendedName>
        <fullName evidence="2">HAM1-like N-terminal domain-containing protein</fullName>
    </recommendedName>
</protein>
<dbReference type="EMBL" id="JADNRY010000006">
    <property type="protein sequence ID" value="KAF9076606.1"/>
    <property type="molecule type" value="Genomic_DNA"/>
</dbReference>
<dbReference type="Pfam" id="PF19343">
    <property type="entry name" value="HAM1_N"/>
    <property type="match status" value="1"/>
</dbReference>
<dbReference type="OrthoDB" id="5407957at2759"/>
<reference evidence="3" key="1">
    <citation type="submission" date="2020-11" db="EMBL/GenBank/DDBJ databases">
        <authorList>
            <consortium name="DOE Joint Genome Institute"/>
            <person name="Ahrendt S."/>
            <person name="Riley R."/>
            <person name="Andreopoulos W."/>
            <person name="Labutti K."/>
            <person name="Pangilinan J."/>
            <person name="Ruiz-Duenas F.J."/>
            <person name="Barrasa J.M."/>
            <person name="Sanchez-Garcia M."/>
            <person name="Camarero S."/>
            <person name="Miyauchi S."/>
            <person name="Serrano A."/>
            <person name="Linde D."/>
            <person name="Babiker R."/>
            <person name="Drula E."/>
            <person name="Ayuso-Fernandez I."/>
            <person name="Pacheco R."/>
            <person name="Padilla G."/>
            <person name="Ferreira P."/>
            <person name="Barriuso J."/>
            <person name="Kellner H."/>
            <person name="Castanera R."/>
            <person name="Alfaro M."/>
            <person name="Ramirez L."/>
            <person name="Pisabarro A.G."/>
            <person name="Kuo A."/>
            <person name="Tritt A."/>
            <person name="Lipzen A."/>
            <person name="He G."/>
            <person name="Yan M."/>
            <person name="Ng V."/>
            <person name="Cullen D."/>
            <person name="Martin F."/>
            <person name="Rosso M.-N."/>
            <person name="Henrissat B."/>
            <person name="Hibbett D."/>
            <person name="Martinez A.T."/>
            <person name="Grigoriev I.V."/>
        </authorList>
    </citation>
    <scope>NUCLEOTIDE SEQUENCE</scope>
    <source>
        <strain evidence="3">AH 40177</strain>
    </source>
</reference>
<sequence length="1295" mass="142145">MALYLDHIVRYYLMGICPSAPSRSDKVSDEENLRAEGDQFRQGRLRYLSKKLVHVLSALRTGKLPSQDQVNRLIKAALRSKLLESDGEGELSPAGRQVVRDLRKLLGTVVIFGQEKNYDDKLQHIIHDVQVLASLPSPALEEELIALEPLDLSTHVLSELLPDISLFLSSLFTLLTFFFTSSALRILLSNLLLLTRQYFQQSLLRAIEKVEGFTEQVETVATTAQHLSESAARASDQARTVASGVVLGAQAVDDVMKDTERVALNLDLSSASNIETKEERVLKELEALKSRAQVVAGGTLTEVQARQEERARQDLNTPDDRVRSRAQLDVDRAQAGANQAQERKDAIISSVQKILLQIHSHTDQLCALRTLLSLTQKWVRYYRDTRSWPLVEINAPGFSPQLEHLKSFFADTKVFLERLAGSEGSLKPLLHALKETLTIPLDSSCETKYPSDEFFEEANSDESKLMTDLVNSFNRITSLSLDTQVPASENSFKQTEYINSKNFHQDVGQLLEQVQSLRKDETTPIPPRTPGTTETTLSSSISKLFALQSEIDTFFTALHADRTARRLLRTFASLGRDIERYLFSSPKDNGSSHRNTLFTGQGIALSSMLTTALNDIVGYVVPKIVDDFVQSFFGGTNSPKAATEDTPTETEWGFPLPLPRLELVSSIDDGVRSSTESASSSRWLEGVLDPRLMYVRLLDDREVNVQFQKESYASCFRWCCCSNSNDPYIDAEAGLYSIESQNRQTKPDVNLGNLFTPSSITITQLGETRVEFYSDSVVRPATVALDAEPLLVDVSIAGAEPEYNGQDHKSKVAPVLVDFDVSNSSQSKPGPSRFPLDNVEDDSDSTEDDEHLLAIVVDETKRKREKTNTTITTTNKTHLHLEGILSSLPALSSDASSHLPSTLSMKSRITQRLILENIGYFAQYNLFSSVFGSWLGVGDEGLLDLEFEFADKHSSTSTASQAQDGAALDIDIGFDTSTGISPLSVDEASQEAEGLPFRISNAQFTLPHTLKITPRLRALPNRSIISTLTSFPRKLLLRLFLRPAVLPIVRRELESAISRGIEKCGEIVGTSAVKIVKGARRRAKERAMKVKIEADKLAIRRGEILEGGSADVNGQISCGDVWHSTVEVFVDMAVAEEGSTEVEVHTNVGAKGVQVERTEVEVGDGAGCGHDVGGTEVGLTTKTTIAVGIVPQVLPDKADLITSALPSTDANEAISEAQTAVRMAVESAVEGATDGLKQRIGEVVETAQDAVQEGAEVIQGVQEGAEEARLGLDQGKAVSGDSEMLERWRSTAFDL</sequence>
<name>A0A9P5UEV6_9AGAR</name>
<proteinExistence type="predicted"/>
<feature type="domain" description="HAM1-like N-terminal" evidence="2">
    <location>
        <begin position="52"/>
        <end position="435"/>
    </location>
</feature>
<feature type="region of interest" description="Disordered" evidence="1">
    <location>
        <begin position="821"/>
        <end position="849"/>
    </location>
</feature>
<organism evidence="3 4">
    <name type="scientific">Rhodocollybia butyracea</name>
    <dbReference type="NCBI Taxonomy" id="206335"/>
    <lineage>
        <taxon>Eukaryota</taxon>
        <taxon>Fungi</taxon>
        <taxon>Dikarya</taxon>
        <taxon>Basidiomycota</taxon>
        <taxon>Agaricomycotina</taxon>
        <taxon>Agaricomycetes</taxon>
        <taxon>Agaricomycetidae</taxon>
        <taxon>Agaricales</taxon>
        <taxon>Marasmiineae</taxon>
        <taxon>Omphalotaceae</taxon>
        <taxon>Rhodocollybia</taxon>
    </lineage>
</organism>
<gene>
    <name evidence="3" type="ORF">BDP27DRAFT_1398255</name>
</gene>
<keyword evidence="4" id="KW-1185">Reference proteome</keyword>
<evidence type="ECO:0000256" key="1">
    <source>
        <dbReference type="SAM" id="MobiDB-lite"/>
    </source>
</evidence>
<dbReference type="Proteomes" id="UP000772434">
    <property type="component" value="Unassembled WGS sequence"/>
</dbReference>
<dbReference type="PANTHER" id="PTHR31138:SF1">
    <property type="entry name" value="PDZ DOMAIN-CONTAINING PROTEIN"/>
    <property type="match status" value="1"/>
</dbReference>